<dbReference type="Gene3D" id="3.40.630.30">
    <property type="match status" value="1"/>
</dbReference>
<protein>
    <submittedName>
        <fullName evidence="2">RimJ/RimL family protein N-acetyltransferase</fullName>
    </submittedName>
</protein>
<dbReference type="PANTHER" id="PTHR43792:SF1">
    <property type="entry name" value="N-ACETYLTRANSFERASE DOMAIN-CONTAINING PROTEIN"/>
    <property type="match status" value="1"/>
</dbReference>
<dbReference type="InterPro" id="IPR016181">
    <property type="entry name" value="Acyl_CoA_acyltransferase"/>
</dbReference>
<dbReference type="AlphaFoldDB" id="A0A7W7MMZ1"/>
<evidence type="ECO:0000313" key="3">
    <source>
        <dbReference type="Proteomes" id="UP000578112"/>
    </source>
</evidence>
<proteinExistence type="predicted"/>
<keyword evidence="3" id="KW-1185">Reference proteome</keyword>
<dbReference type="EMBL" id="JACHNH010000001">
    <property type="protein sequence ID" value="MBB4760461.1"/>
    <property type="molecule type" value="Genomic_DNA"/>
</dbReference>
<feature type="domain" description="N-acetyltransferase" evidence="1">
    <location>
        <begin position="8"/>
        <end position="170"/>
    </location>
</feature>
<comment type="caution">
    <text evidence="2">The sequence shown here is derived from an EMBL/GenBank/DDBJ whole genome shotgun (WGS) entry which is preliminary data.</text>
</comment>
<dbReference type="GO" id="GO:0016747">
    <property type="term" value="F:acyltransferase activity, transferring groups other than amino-acyl groups"/>
    <property type="evidence" value="ECO:0007669"/>
    <property type="project" value="InterPro"/>
</dbReference>
<reference evidence="2 3" key="1">
    <citation type="submission" date="2020-08" db="EMBL/GenBank/DDBJ databases">
        <title>Sequencing the genomes of 1000 actinobacteria strains.</title>
        <authorList>
            <person name="Klenk H.-P."/>
        </authorList>
    </citation>
    <scope>NUCLEOTIDE SEQUENCE [LARGE SCALE GENOMIC DNA]</scope>
    <source>
        <strain evidence="2 3">DSM 43149</strain>
    </source>
</reference>
<accession>A0A7W7MMZ1</accession>
<organism evidence="2 3">
    <name type="scientific">Actinoplanes digitatis</name>
    <dbReference type="NCBI Taxonomy" id="1868"/>
    <lineage>
        <taxon>Bacteria</taxon>
        <taxon>Bacillati</taxon>
        <taxon>Actinomycetota</taxon>
        <taxon>Actinomycetes</taxon>
        <taxon>Micromonosporales</taxon>
        <taxon>Micromonosporaceae</taxon>
        <taxon>Actinoplanes</taxon>
    </lineage>
</organism>
<dbReference type="InterPro" id="IPR000182">
    <property type="entry name" value="GNAT_dom"/>
</dbReference>
<sequence length="180" mass="20641">MEIVTARLTLRRPVPADLETIFAIHHDPKACLHNPSDLLATRDDAEHLYGRWDEHWRRHGFGYWVIRDREPEKILGFAGVKVVRFREIEVLNLFYRLDTRAWGAGVASEAAQAVVAWASEHLPEWTVVARVRPDNVASQRVAFRAGLARAEHLDDQGEDGLDWIFVLRWPYDPVEPATTA</sequence>
<evidence type="ECO:0000313" key="2">
    <source>
        <dbReference type="EMBL" id="MBB4760461.1"/>
    </source>
</evidence>
<dbReference type="Proteomes" id="UP000578112">
    <property type="component" value="Unassembled WGS sequence"/>
</dbReference>
<dbReference type="SUPFAM" id="SSF55729">
    <property type="entry name" value="Acyl-CoA N-acyltransferases (Nat)"/>
    <property type="match status" value="1"/>
</dbReference>
<keyword evidence="2" id="KW-0808">Transferase</keyword>
<gene>
    <name evidence="2" type="ORF">BJ971_001017</name>
</gene>
<evidence type="ECO:0000259" key="1">
    <source>
        <dbReference type="PROSITE" id="PS51186"/>
    </source>
</evidence>
<dbReference type="Pfam" id="PF13302">
    <property type="entry name" value="Acetyltransf_3"/>
    <property type="match status" value="1"/>
</dbReference>
<name>A0A7W7MMZ1_9ACTN</name>
<dbReference type="PANTHER" id="PTHR43792">
    <property type="entry name" value="GNAT FAMILY, PUTATIVE (AFU_ORTHOLOGUE AFUA_3G00765)-RELATED-RELATED"/>
    <property type="match status" value="1"/>
</dbReference>
<dbReference type="RefSeq" id="WP_184990273.1">
    <property type="nucleotide sequence ID" value="NZ_BOMK01000038.1"/>
</dbReference>
<dbReference type="PROSITE" id="PS51186">
    <property type="entry name" value="GNAT"/>
    <property type="match status" value="1"/>
</dbReference>
<dbReference type="InterPro" id="IPR051531">
    <property type="entry name" value="N-acetyltransferase"/>
</dbReference>